<dbReference type="EMBL" id="BARS01003944">
    <property type="protein sequence ID" value="GAF70541.1"/>
    <property type="molecule type" value="Genomic_DNA"/>
</dbReference>
<evidence type="ECO:0000313" key="1">
    <source>
        <dbReference type="EMBL" id="GAF70541.1"/>
    </source>
</evidence>
<comment type="caution">
    <text evidence="1">The sequence shown here is derived from an EMBL/GenBank/DDBJ whole genome shotgun (WGS) entry which is preliminary data.</text>
</comment>
<organism evidence="1">
    <name type="scientific">marine sediment metagenome</name>
    <dbReference type="NCBI Taxonomy" id="412755"/>
    <lineage>
        <taxon>unclassified sequences</taxon>
        <taxon>metagenomes</taxon>
        <taxon>ecological metagenomes</taxon>
    </lineage>
</organism>
<feature type="non-terminal residue" evidence="1">
    <location>
        <position position="53"/>
    </location>
</feature>
<dbReference type="AlphaFoldDB" id="X0S5R0"/>
<sequence length="53" mass="5828">MSVVFSTIGPLAQEHDTPLAYSTGAELKESIVLDSVLCTADVYCNKRYRYGTL</sequence>
<proteinExistence type="predicted"/>
<accession>X0S5R0</accession>
<gene>
    <name evidence="1" type="ORF">S01H1_07669</name>
</gene>
<reference evidence="1" key="1">
    <citation type="journal article" date="2014" name="Front. Microbiol.">
        <title>High frequency of phylogenetically diverse reductive dehalogenase-homologous genes in deep subseafloor sedimentary metagenomes.</title>
        <authorList>
            <person name="Kawai M."/>
            <person name="Futagami T."/>
            <person name="Toyoda A."/>
            <person name="Takaki Y."/>
            <person name="Nishi S."/>
            <person name="Hori S."/>
            <person name="Arai W."/>
            <person name="Tsubouchi T."/>
            <person name="Morono Y."/>
            <person name="Uchiyama I."/>
            <person name="Ito T."/>
            <person name="Fujiyama A."/>
            <person name="Inagaki F."/>
            <person name="Takami H."/>
        </authorList>
    </citation>
    <scope>NUCLEOTIDE SEQUENCE</scope>
    <source>
        <strain evidence="1">Expedition CK06-06</strain>
    </source>
</reference>
<name>X0S5R0_9ZZZZ</name>
<protein>
    <submittedName>
        <fullName evidence="1">Uncharacterized protein</fullName>
    </submittedName>
</protein>